<keyword evidence="6" id="KW-0378">Hydrolase</keyword>
<dbReference type="Gene3D" id="3.40.50.300">
    <property type="entry name" value="P-loop containing nucleotide triphosphate hydrolases"/>
    <property type="match status" value="1"/>
</dbReference>
<dbReference type="AlphaFoldDB" id="A0AAN7H8C9"/>
<dbReference type="EMBL" id="MU865288">
    <property type="protein sequence ID" value="KAK4232204.1"/>
    <property type="molecule type" value="Genomic_DNA"/>
</dbReference>
<evidence type="ECO:0000256" key="3">
    <source>
        <dbReference type="ARBA" id="ARBA00022553"/>
    </source>
</evidence>
<dbReference type="GO" id="GO:0005874">
    <property type="term" value="C:microtubule"/>
    <property type="evidence" value="ECO:0007669"/>
    <property type="project" value="TreeGrafter"/>
</dbReference>
<keyword evidence="7" id="KW-0496">Mitochondrion</keyword>
<dbReference type="InterPro" id="IPR000375">
    <property type="entry name" value="Dynamin_stalk"/>
</dbReference>
<dbReference type="GO" id="GO:0005777">
    <property type="term" value="C:peroxisome"/>
    <property type="evidence" value="ECO:0007669"/>
    <property type="project" value="UniProtKB-ARBA"/>
</dbReference>
<dbReference type="GO" id="GO:0008017">
    <property type="term" value="F:microtubule binding"/>
    <property type="evidence" value="ECO:0007669"/>
    <property type="project" value="TreeGrafter"/>
</dbReference>
<dbReference type="InterPro" id="IPR019762">
    <property type="entry name" value="Dynamin_GTPase_CS"/>
</dbReference>
<keyword evidence="9" id="KW-0472">Membrane</keyword>
<evidence type="ECO:0000256" key="10">
    <source>
        <dbReference type="ARBA" id="ARBA00048040"/>
    </source>
</evidence>
<dbReference type="GO" id="GO:0000266">
    <property type="term" value="P:mitochondrial fission"/>
    <property type="evidence" value="ECO:0007669"/>
    <property type="project" value="TreeGrafter"/>
</dbReference>
<feature type="region of interest" description="Disordered" evidence="12">
    <location>
        <begin position="644"/>
        <end position="681"/>
    </location>
</feature>
<comment type="caution">
    <text evidence="15">The sequence shown here is derived from an EMBL/GenBank/DDBJ whole genome shotgun (WGS) entry which is preliminary data.</text>
</comment>
<feature type="domain" description="Dynamin-type G" evidence="14">
    <location>
        <begin position="27"/>
        <end position="313"/>
    </location>
</feature>
<keyword evidence="16" id="KW-1185">Reference proteome</keyword>
<dbReference type="PRINTS" id="PR00195">
    <property type="entry name" value="DYNAMIN"/>
</dbReference>
<protein>
    <recommendedName>
        <fullName evidence="2">dynamin GTPase</fullName>
        <ecNumber evidence="2">3.6.5.5</ecNumber>
    </recommendedName>
</protein>
<dbReference type="SMART" id="SM00053">
    <property type="entry name" value="DYNc"/>
    <property type="match status" value="1"/>
</dbReference>
<dbReference type="Pfam" id="PF01031">
    <property type="entry name" value="Dynamin_M"/>
    <property type="match status" value="1"/>
</dbReference>
<dbReference type="Pfam" id="PF00350">
    <property type="entry name" value="Dynamin_N"/>
    <property type="match status" value="1"/>
</dbReference>
<keyword evidence="8 11" id="KW-0342">GTP-binding</keyword>
<evidence type="ECO:0000259" key="14">
    <source>
        <dbReference type="PROSITE" id="PS51718"/>
    </source>
</evidence>
<feature type="region of interest" description="Disordered" evidence="12">
    <location>
        <begin position="538"/>
        <end position="567"/>
    </location>
</feature>
<evidence type="ECO:0000313" key="16">
    <source>
        <dbReference type="Proteomes" id="UP001301958"/>
    </source>
</evidence>
<dbReference type="InterPro" id="IPR001401">
    <property type="entry name" value="Dynamin_GTPase"/>
</dbReference>
<dbReference type="PROSITE" id="PS51718">
    <property type="entry name" value="G_DYNAMIN_2"/>
    <property type="match status" value="1"/>
</dbReference>
<dbReference type="InterPro" id="IPR030381">
    <property type="entry name" value="G_DYNAMIN_dom"/>
</dbReference>
<dbReference type="SUPFAM" id="SSF52540">
    <property type="entry name" value="P-loop containing nucleoside triphosphate hydrolases"/>
    <property type="match status" value="1"/>
</dbReference>
<keyword evidence="4 11" id="KW-0547">Nucleotide-binding</keyword>
<dbReference type="PANTHER" id="PTHR11566:SF235">
    <property type="entry name" value="DYNAMIN-RELATED PROTEIN DNM1"/>
    <property type="match status" value="1"/>
</dbReference>
<evidence type="ECO:0000256" key="5">
    <source>
        <dbReference type="ARBA" id="ARBA00022787"/>
    </source>
</evidence>
<dbReference type="FunFam" id="1.20.120.1240:FF:000002">
    <property type="entry name" value="Dynamin-1-like protein isoform 1"/>
    <property type="match status" value="1"/>
</dbReference>
<dbReference type="InterPro" id="IPR022812">
    <property type="entry name" value="Dynamin"/>
</dbReference>
<feature type="domain" description="GED" evidence="13">
    <location>
        <begin position="717"/>
        <end position="804"/>
    </location>
</feature>
<evidence type="ECO:0000256" key="9">
    <source>
        <dbReference type="ARBA" id="ARBA00023136"/>
    </source>
</evidence>
<evidence type="ECO:0000256" key="4">
    <source>
        <dbReference type="ARBA" id="ARBA00022741"/>
    </source>
</evidence>
<evidence type="ECO:0000256" key="1">
    <source>
        <dbReference type="ARBA" id="ARBA00004450"/>
    </source>
</evidence>
<dbReference type="Gene3D" id="1.20.120.1240">
    <property type="entry name" value="Dynamin, middle domain"/>
    <property type="match status" value="2"/>
</dbReference>
<organism evidence="15 16">
    <name type="scientific">Podospora fimiseda</name>
    <dbReference type="NCBI Taxonomy" id="252190"/>
    <lineage>
        <taxon>Eukaryota</taxon>
        <taxon>Fungi</taxon>
        <taxon>Dikarya</taxon>
        <taxon>Ascomycota</taxon>
        <taxon>Pezizomycotina</taxon>
        <taxon>Sordariomycetes</taxon>
        <taxon>Sordariomycetidae</taxon>
        <taxon>Sordariales</taxon>
        <taxon>Podosporaceae</taxon>
        <taxon>Podospora</taxon>
    </lineage>
</organism>
<comment type="similarity">
    <text evidence="11">Belongs to the TRAFAC class dynamin-like GTPase superfamily. Dynamin/Fzo/YdjA family.</text>
</comment>
<reference evidence="15" key="2">
    <citation type="submission" date="2023-05" db="EMBL/GenBank/DDBJ databases">
        <authorList>
            <consortium name="Lawrence Berkeley National Laboratory"/>
            <person name="Steindorff A."/>
            <person name="Hensen N."/>
            <person name="Bonometti L."/>
            <person name="Westerberg I."/>
            <person name="Brannstrom I.O."/>
            <person name="Guillou S."/>
            <person name="Cros-Aarteil S."/>
            <person name="Calhoun S."/>
            <person name="Haridas S."/>
            <person name="Kuo A."/>
            <person name="Mondo S."/>
            <person name="Pangilinan J."/>
            <person name="Riley R."/>
            <person name="Labutti K."/>
            <person name="Andreopoulos B."/>
            <person name="Lipzen A."/>
            <person name="Chen C."/>
            <person name="Yanf M."/>
            <person name="Daum C."/>
            <person name="Ng V."/>
            <person name="Clum A."/>
            <person name="Ohm R."/>
            <person name="Martin F."/>
            <person name="Silar P."/>
            <person name="Natvig D."/>
            <person name="Lalanne C."/>
            <person name="Gautier V."/>
            <person name="Ament-Velasquez S.L."/>
            <person name="Kruys A."/>
            <person name="Hutchinson M.I."/>
            <person name="Powell A.J."/>
            <person name="Barry K."/>
            <person name="Miller A.N."/>
            <person name="Grigoriev I.V."/>
            <person name="Debuchy R."/>
            <person name="Gladieux P."/>
            <person name="Thoren M.H."/>
            <person name="Johannesson H."/>
        </authorList>
    </citation>
    <scope>NUCLEOTIDE SEQUENCE</scope>
    <source>
        <strain evidence="15">CBS 990.96</strain>
    </source>
</reference>
<dbReference type="GO" id="GO:0006897">
    <property type="term" value="P:endocytosis"/>
    <property type="evidence" value="ECO:0007669"/>
    <property type="project" value="TreeGrafter"/>
</dbReference>
<dbReference type="PROSITE" id="PS51388">
    <property type="entry name" value="GED"/>
    <property type="match status" value="1"/>
</dbReference>
<evidence type="ECO:0000256" key="8">
    <source>
        <dbReference type="ARBA" id="ARBA00023134"/>
    </source>
</evidence>
<dbReference type="GO" id="GO:0005741">
    <property type="term" value="C:mitochondrial outer membrane"/>
    <property type="evidence" value="ECO:0007669"/>
    <property type="project" value="UniProtKB-SubCell"/>
</dbReference>
<dbReference type="GO" id="GO:0005829">
    <property type="term" value="C:cytosol"/>
    <property type="evidence" value="ECO:0007669"/>
    <property type="project" value="UniProtKB-ARBA"/>
</dbReference>
<dbReference type="Proteomes" id="UP001301958">
    <property type="component" value="Unassembled WGS sequence"/>
</dbReference>
<dbReference type="CDD" id="cd08771">
    <property type="entry name" value="DLP_1"/>
    <property type="match status" value="1"/>
</dbReference>
<dbReference type="PANTHER" id="PTHR11566">
    <property type="entry name" value="DYNAMIN"/>
    <property type="match status" value="1"/>
</dbReference>
<proteinExistence type="inferred from homology"/>
<dbReference type="InterPro" id="IPR045063">
    <property type="entry name" value="Dynamin_N"/>
</dbReference>
<evidence type="ECO:0000256" key="11">
    <source>
        <dbReference type="RuleBase" id="RU003932"/>
    </source>
</evidence>
<evidence type="ECO:0000256" key="7">
    <source>
        <dbReference type="ARBA" id="ARBA00023128"/>
    </source>
</evidence>
<feature type="compositionally biased region" description="Basic and acidic residues" evidence="12">
    <location>
        <begin position="538"/>
        <end position="550"/>
    </location>
</feature>
<comment type="subcellular location">
    <subcellularLocation>
        <location evidence="1">Mitochondrion outer membrane</location>
        <topology evidence="1">Peripheral membrane protein</topology>
    </subcellularLocation>
</comment>
<accession>A0AAN7H8C9</accession>
<name>A0AAN7H8C9_9PEZI</name>
<dbReference type="GO" id="GO:0003924">
    <property type="term" value="F:GTPase activity"/>
    <property type="evidence" value="ECO:0007669"/>
    <property type="project" value="InterPro"/>
</dbReference>
<dbReference type="GO" id="GO:0016559">
    <property type="term" value="P:peroxisome fission"/>
    <property type="evidence" value="ECO:0007669"/>
    <property type="project" value="TreeGrafter"/>
</dbReference>
<dbReference type="GO" id="GO:0048312">
    <property type="term" value="P:intracellular distribution of mitochondria"/>
    <property type="evidence" value="ECO:0007669"/>
    <property type="project" value="TreeGrafter"/>
</dbReference>
<keyword evidence="3" id="KW-0597">Phosphoprotein</keyword>
<feature type="compositionally biased region" description="Polar residues" evidence="12">
    <location>
        <begin position="657"/>
        <end position="668"/>
    </location>
</feature>
<dbReference type="GO" id="GO:0042802">
    <property type="term" value="F:identical protein binding"/>
    <property type="evidence" value="ECO:0007669"/>
    <property type="project" value="UniProtKB-ARBA"/>
</dbReference>
<sequence length="804" mass="89222">MAALGDDLLAIVNKLQDLVFNTIGNDSLDLPQIVVVGSQSAGKSSVLENIVGRDFLPRGSGIVTRRPLILQLINVPSDEAEETLQTAYRNPNQAGQNEWAEFHHIPNRRFTDFGDVKREIENETARVAGSNKGINRQPINLKIYSPHVLNLTLVDLPGLTKVPIGDQPTDIEKQTRNLISEYIAKPNSIILAVSPANVDIVNSEALKLARHVDALGRRTIGVLTKVDLMDHGTNALDILAGRVYPLKLGWIGVVNRSQQDIQGNKPMEEALKSEMEFFRHHPAYRNISTRCGTQFLAKTLNTTLMAHIRDRLPDIKARLNTLMGQTQQELASYGDMHFSGKEHRGSLILTQMTRFATSFISSIDGTSTEISTKELCGGARIYYIFNSVFGSSLESIDPTSNLSALDIRTAIRNSTGPRPSLFVPEMAFDLLVKPQIKLLEAPSQRCVELVYEELIKICHTCGSTELSRFPRLQAKLIEVVSDLLRERLGPASTYVESLISIQRAYINTNHPNFLGAAAAMSSVVSNKQERERKRLIQEERERRERRRMKELGANGTETPGAEEEDNTVADLQDSVAVRKAAAKGAGARSLSPSVVRENGRGAIAAALNGTRSASPARLNGQGLGNAKDSFLNYFFGKDGAIVPGPPPPNSNYGRHINQMSEPTFSQSMRRPEEKLLRSPSISLRPEEPLDFTQEAKSNEFGAHSNEPVLTDREAMETELIRALISSYFNIVRESIADTVPKAIMHLLVNHCKDVVQNRLVSELYKESMFEELLYEDDAVKKDREKCEKLLQTYREAAKIIGEVV</sequence>
<dbReference type="InterPro" id="IPR027417">
    <property type="entry name" value="P-loop_NTPase"/>
</dbReference>
<dbReference type="FunFam" id="3.40.50.300:FF:000383">
    <property type="entry name" value="Dynamin-like gtpase dnm1"/>
    <property type="match status" value="1"/>
</dbReference>
<dbReference type="SMART" id="SM00302">
    <property type="entry name" value="GED"/>
    <property type="match status" value="1"/>
</dbReference>
<dbReference type="InterPro" id="IPR020850">
    <property type="entry name" value="GED_dom"/>
</dbReference>
<evidence type="ECO:0000256" key="2">
    <source>
        <dbReference type="ARBA" id="ARBA00011980"/>
    </source>
</evidence>
<dbReference type="GO" id="GO:0005525">
    <property type="term" value="F:GTP binding"/>
    <property type="evidence" value="ECO:0007669"/>
    <property type="project" value="UniProtKB-KW"/>
</dbReference>
<dbReference type="Pfam" id="PF02212">
    <property type="entry name" value="GED"/>
    <property type="match status" value="1"/>
</dbReference>
<keyword evidence="5" id="KW-1000">Mitochondrion outer membrane</keyword>
<evidence type="ECO:0000259" key="13">
    <source>
        <dbReference type="PROSITE" id="PS51388"/>
    </source>
</evidence>
<dbReference type="EC" id="3.6.5.5" evidence="2"/>
<gene>
    <name evidence="15" type="ORF">QBC38DRAFT_89248</name>
</gene>
<reference evidence="15" key="1">
    <citation type="journal article" date="2023" name="Mol. Phylogenet. Evol.">
        <title>Genome-scale phylogeny and comparative genomics of the fungal order Sordariales.</title>
        <authorList>
            <person name="Hensen N."/>
            <person name="Bonometti L."/>
            <person name="Westerberg I."/>
            <person name="Brannstrom I.O."/>
            <person name="Guillou S."/>
            <person name="Cros-Aarteil S."/>
            <person name="Calhoun S."/>
            <person name="Haridas S."/>
            <person name="Kuo A."/>
            <person name="Mondo S."/>
            <person name="Pangilinan J."/>
            <person name="Riley R."/>
            <person name="LaButti K."/>
            <person name="Andreopoulos B."/>
            <person name="Lipzen A."/>
            <person name="Chen C."/>
            <person name="Yan M."/>
            <person name="Daum C."/>
            <person name="Ng V."/>
            <person name="Clum A."/>
            <person name="Steindorff A."/>
            <person name="Ohm R.A."/>
            <person name="Martin F."/>
            <person name="Silar P."/>
            <person name="Natvig D.O."/>
            <person name="Lalanne C."/>
            <person name="Gautier V."/>
            <person name="Ament-Velasquez S.L."/>
            <person name="Kruys A."/>
            <person name="Hutchinson M.I."/>
            <person name="Powell A.J."/>
            <person name="Barry K."/>
            <person name="Miller A.N."/>
            <person name="Grigoriev I.V."/>
            <person name="Debuchy R."/>
            <person name="Gladieux P."/>
            <person name="Hiltunen Thoren M."/>
            <person name="Johannesson H."/>
        </authorList>
    </citation>
    <scope>NUCLEOTIDE SEQUENCE</scope>
    <source>
        <strain evidence="15">CBS 990.96</strain>
    </source>
</reference>
<comment type="catalytic activity">
    <reaction evidence="10">
        <text>GTP + H2O = GDP + phosphate + H(+)</text>
        <dbReference type="Rhea" id="RHEA:19669"/>
        <dbReference type="ChEBI" id="CHEBI:15377"/>
        <dbReference type="ChEBI" id="CHEBI:15378"/>
        <dbReference type="ChEBI" id="CHEBI:37565"/>
        <dbReference type="ChEBI" id="CHEBI:43474"/>
        <dbReference type="ChEBI" id="CHEBI:58189"/>
        <dbReference type="EC" id="3.6.5.5"/>
    </reaction>
</comment>
<dbReference type="InterPro" id="IPR003130">
    <property type="entry name" value="GED"/>
</dbReference>
<dbReference type="GO" id="GO:0030001">
    <property type="term" value="P:metal ion transport"/>
    <property type="evidence" value="ECO:0007669"/>
    <property type="project" value="UniProtKB-ARBA"/>
</dbReference>
<dbReference type="PROSITE" id="PS00410">
    <property type="entry name" value="G_DYNAMIN_1"/>
    <property type="match status" value="1"/>
</dbReference>
<evidence type="ECO:0000256" key="12">
    <source>
        <dbReference type="SAM" id="MobiDB-lite"/>
    </source>
</evidence>
<evidence type="ECO:0000313" key="15">
    <source>
        <dbReference type="EMBL" id="KAK4232204.1"/>
    </source>
</evidence>
<evidence type="ECO:0000256" key="6">
    <source>
        <dbReference type="ARBA" id="ARBA00022801"/>
    </source>
</evidence>